<dbReference type="InterPro" id="IPR027417">
    <property type="entry name" value="P-loop_NTPase"/>
</dbReference>
<dbReference type="OrthoDB" id="9805514at2"/>
<dbReference type="GO" id="GO:0005886">
    <property type="term" value="C:plasma membrane"/>
    <property type="evidence" value="ECO:0007669"/>
    <property type="project" value="TreeGrafter"/>
</dbReference>
<dbReference type="GO" id="GO:0005304">
    <property type="term" value="F:L-valine transmembrane transporter activity"/>
    <property type="evidence" value="ECO:0007669"/>
    <property type="project" value="TreeGrafter"/>
</dbReference>
<reference evidence="6 7" key="1">
    <citation type="submission" date="2018-01" db="EMBL/GenBank/DDBJ databases">
        <title>G. obscuriglobus.</title>
        <authorList>
            <person name="Franke J."/>
            <person name="Blomberg W."/>
            <person name="Selmecki A."/>
        </authorList>
    </citation>
    <scope>NUCLEOTIDE SEQUENCE [LARGE SCALE GENOMIC DNA]</scope>
    <source>
        <strain evidence="6 7">DSM 5831</strain>
    </source>
</reference>
<protein>
    <recommendedName>
        <fullName evidence="5">ABC transporter domain-containing protein</fullName>
    </recommendedName>
</protein>
<dbReference type="InterPro" id="IPR003593">
    <property type="entry name" value="AAA+_ATPase"/>
</dbReference>
<feature type="transmembrane region" description="Helical" evidence="4">
    <location>
        <begin position="164"/>
        <end position="185"/>
    </location>
</feature>
<evidence type="ECO:0000256" key="2">
    <source>
        <dbReference type="ARBA" id="ARBA00022741"/>
    </source>
</evidence>
<evidence type="ECO:0000256" key="1">
    <source>
        <dbReference type="ARBA" id="ARBA00022448"/>
    </source>
</evidence>
<dbReference type="Gene3D" id="3.40.50.300">
    <property type="entry name" value="P-loop containing nucleotide triphosphate hydrolases"/>
    <property type="match status" value="2"/>
</dbReference>
<feature type="domain" description="ABC transporter" evidence="5">
    <location>
        <begin position="1"/>
        <end position="371"/>
    </location>
</feature>
<evidence type="ECO:0000256" key="3">
    <source>
        <dbReference type="ARBA" id="ARBA00022840"/>
    </source>
</evidence>
<dbReference type="PROSITE" id="PS50893">
    <property type="entry name" value="ABC_TRANSPORTER_2"/>
    <property type="match status" value="1"/>
</dbReference>
<keyword evidence="2" id="KW-0547">Nucleotide-binding</keyword>
<evidence type="ECO:0000313" key="6">
    <source>
        <dbReference type="EMBL" id="AWM42087.1"/>
    </source>
</evidence>
<feature type="transmembrane region" description="Helical" evidence="4">
    <location>
        <begin position="65"/>
        <end position="85"/>
    </location>
</feature>
<dbReference type="InterPro" id="IPR032823">
    <property type="entry name" value="BCA_ABC_TP_C"/>
</dbReference>
<gene>
    <name evidence="6" type="ORF">C1280_00855</name>
</gene>
<dbReference type="GO" id="GO:1903806">
    <property type="term" value="P:L-isoleucine import across plasma membrane"/>
    <property type="evidence" value="ECO:0007669"/>
    <property type="project" value="TreeGrafter"/>
</dbReference>
<dbReference type="GO" id="GO:0016887">
    <property type="term" value="F:ATP hydrolysis activity"/>
    <property type="evidence" value="ECO:0007669"/>
    <property type="project" value="InterPro"/>
</dbReference>
<dbReference type="SMART" id="SM00382">
    <property type="entry name" value="AAA"/>
    <property type="match status" value="1"/>
</dbReference>
<dbReference type="Pfam" id="PF12399">
    <property type="entry name" value="BCA_ABC_TP_C"/>
    <property type="match status" value="1"/>
</dbReference>
<dbReference type="GO" id="GO:0005524">
    <property type="term" value="F:ATP binding"/>
    <property type="evidence" value="ECO:0007669"/>
    <property type="project" value="UniProtKB-KW"/>
</dbReference>
<dbReference type="CDD" id="cd03219">
    <property type="entry name" value="ABC_Mj1267_LivG_branched"/>
    <property type="match status" value="1"/>
</dbReference>
<accession>A0A2Z3HEY8</accession>
<dbReference type="EMBL" id="CP025958">
    <property type="protein sequence ID" value="AWM42087.1"/>
    <property type="molecule type" value="Genomic_DNA"/>
</dbReference>
<dbReference type="InterPro" id="IPR003439">
    <property type="entry name" value="ABC_transporter-like_ATP-bd"/>
</dbReference>
<evidence type="ECO:0000313" key="7">
    <source>
        <dbReference type="Proteomes" id="UP000245802"/>
    </source>
</evidence>
<dbReference type="KEGG" id="gog:C1280_00855"/>
<name>A0A2Z3HEY8_9BACT</name>
<dbReference type="AlphaFoldDB" id="A0A2Z3HEY8"/>
<organism evidence="6 7">
    <name type="scientific">Gemmata obscuriglobus</name>
    <dbReference type="NCBI Taxonomy" id="114"/>
    <lineage>
        <taxon>Bacteria</taxon>
        <taxon>Pseudomonadati</taxon>
        <taxon>Planctomycetota</taxon>
        <taxon>Planctomycetia</taxon>
        <taxon>Gemmatales</taxon>
        <taxon>Gemmataceae</taxon>
        <taxon>Gemmata</taxon>
    </lineage>
</organism>
<evidence type="ECO:0000256" key="4">
    <source>
        <dbReference type="SAM" id="Phobius"/>
    </source>
</evidence>
<evidence type="ECO:0000259" key="5">
    <source>
        <dbReference type="PROSITE" id="PS50893"/>
    </source>
</evidence>
<dbReference type="SUPFAM" id="SSF52540">
    <property type="entry name" value="P-loop containing nucleoside triphosphate hydrolases"/>
    <property type="match status" value="2"/>
</dbReference>
<dbReference type="GO" id="GO:0015808">
    <property type="term" value="P:L-alanine transport"/>
    <property type="evidence" value="ECO:0007669"/>
    <property type="project" value="TreeGrafter"/>
</dbReference>
<keyword evidence="4" id="KW-0472">Membrane</keyword>
<keyword evidence="7" id="KW-1185">Reference proteome</keyword>
<dbReference type="Pfam" id="PF00005">
    <property type="entry name" value="ABC_tran"/>
    <property type="match status" value="2"/>
</dbReference>
<dbReference type="PANTHER" id="PTHR45772">
    <property type="entry name" value="CONSERVED COMPONENT OF ABC TRANSPORTER FOR NATURAL AMINO ACIDS-RELATED"/>
    <property type="match status" value="1"/>
</dbReference>
<dbReference type="Proteomes" id="UP000245802">
    <property type="component" value="Chromosome"/>
</dbReference>
<dbReference type="GO" id="GO:0015192">
    <property type="term" value="F:L-phenylalanine transmembrane transporter activity"/>
    <property type="evidence" value="ECO:0007669"/>
    <property type="project" value="TreeGrafter"/>
</dbReference>
<keyword evidence="1" id="KW-0813">Transport</keyword>
<keyword evidence="3" id="KW-0067">ATP-binding</keyword>
<keyword evidence="4" id="KW-1133">Transmembrane helix</keyword>
<dbReference type="PANTHER" id="PTHR45772:SF7">
    <property type="entry name" value="AMINO ACID ABC TRANSPORTER ATP-BINDING PROTEIN"/>
    <property type="match status" value="1"/>
</dbReference>
<dbReference type="GO" id="GO:0015188">
    <property type="term" value="F:L-isoleucine transmembrane transporter activity"/>
    <property type="evidence" value="ECO:0007669"/>
    <property type="project" value="TreeGrafter"/>
</dbReference>
<proteinExistence type="predicted"/>
<dbReference type="GO" id="GO:0042941">
    <property type="term" value="P:D-alanine transmembrane transport"/>
    <property type="evidence" value="ECO:0007669"/>
    <property type="project" value="TreeGrafter"/>
</dbReference>
<sequence length="375" mass="39950">MRFGGITAVNGVDLDIERGHIFSVIGPNGAGKTTVFNAVTGIYEPTAGAIEFEGRSLVRPFTWRVAAGAALTGLAVGLVLTLFAVNADTLWKRSIRAVEAARQEKIGLRVVEETEKNADADARLTDAELQKVEEARKKAAVAAFPFPWGDAARAARAHVADRPLTAGLAFGLGTLIGTAGALVTWRRSRRSADVISQNGIARTFQNIRLFHSMTVLENVLVGMTRAIPGSPVLAACGAGAARRAESAAERRAAELLAFVGLAGKHNELAKNLPYGDQRRLEIARALATAPRLLLLDEPAAGMNPSETVDLMGLIRRIRDTGVTVLLIEHHMNLVMGISDRIAVLNFGVKIAEGTPAEIARDPKVIEAYLGSEEVS</sequence>
<dbReference type="GO" id="GO:1903805">
    <property type="term" value="P:L-valine import across plasma membrane"/>
    <property type="evidence" value="ECO:0007669"/>
    <property type="project" value="TreeGrafter"/>
</dbReference>
<dbReference type="InterPro" id="IPR051120">
    <property type="entry name" value="ABC_AA/LPS_Transport"/>
</dbReference>
<keyword evidence="4" id="KW-0812">Transmembrane</keyword>